<sequence>MYVVLNGRFREVHAYPDGSKQVICEVGRGAFIGFVEVSGAKPRVSTVMALRA</sequence>
<name>A0A3P6R9Z1_DIBLA</name>
<dbReference type="Proteomes" id="UP000281553">
    <property type="component" value="Unassembled WGS sequence"/>
</dbReference>
<dbReference type="Pfam" id="PF00027">
    <property type="entry name" value="cNMP_binding"/>
    <property type="match status" value="1"/>
</dbReference>
<reference evidence="2 3" key="1">
    <citation type="submission" date="2018-11" db="EMBL/GenBank/DDBJ databases">
        <authorList>
            <consortium name="Pathogen Informatics"/>
        </authorList>
    </citation>
    <scope>NUCLEOTIDE SEQUENCE [LARGE SCALE GENOMIC DNA]</scope>
</reference>
<dbReference type="InterPro" id="IPR000595">
    <property type="entry name" value="cNMP-bd_dom"/>
</dbReference>
<dbReference type="InterPro" id="IPR018490">
    <property type="entry name" value="cNMP-bd_dom_sf"/>
</dbReference>
<accession>A0A3P6R9Z1</accession>
<organism evidence="2 3">
    <name type="scientific">Dibothriocephalus latus</name>
    <name type="common">Fish tapeworm</name>
    <name type="synonym">Diphyllobothrium latum</name>
    <dbReference type="NCBI Taxonomy" id="60516"/>
    <lineage>
        <taxon>Eukaryota</taxon>
        <taxon>Metazoa</taxon>
        <taxon>Spiralia</taxon>
        <taxon>Lophotrochozoa</taxon>
        <taxon>Platyhelminthes</taxon>
        <taxon>Cestoda</taxon>
        <taxon>Eucestoda</taxon>
        <taxon>Diphyllobothriidea</taxon>
        <taxon>Diphyllobothriidae</taxon>
        <taxon>Dibothriocephalus</taxon>
    </lineage>
</organism>
<dbReference type="AlphaFoldDB" id="A0A3P6R9Z1"/>
<proteinExistence type="predicted"/>
<dbReference type="InterPro" id="IPR014710">
    <property type="entry name" value="RmlC-like_jellyroll"/>
</dbReference>
<dbReference type="PROSITE" id="PS50042">
    <property type="entry name" value="CNMP_BINDING_3"/>
    <property type="match status" value="1"/>
</dbReference>
<evidence type="ECO:0000259" key="1">
    <source>
        <dbReference type="PROSITE" id="PS50042"/>
    </source>
</evidence>
<protein>
    <recommendedName>
        <fullName evidence="1">Cyclic nucleotide-binding domain-containing protein</fullName>
    </recommendedName>
</protein>
<gene>
    <name evidence="2" type="ORF">DILT_LOCUS1910</name>
</gene>
<dbReference type="EMBL" id="UYRU01016983">
    <property type="protein sequence ID" value="VDK52473.1"/>
    <property type="molecule type" value="Genomic_DNA"/>
</dbReference>
<evidence type="ECO:0000313" key="3">
    <source>
        <dbReference type="Proteomes" id="UP000281553"/>
    </source>
</evidence>
<evidence type="ECO:0000313" key="2">
    <source>
        <dbReference type="EMBL" id="VDK52473.1"/>
    </source>
</evidence>
<dbReference type="Gene3D" id="2.60.120.10">
    <property type="entry name" value="Jelly Rolls"/>
    <property type="match status" value="1"/>
</dbReference>
<feature type="domain" description="Cyclic nucleotide-binding" evidence="1">
    <location>
        <begin position="1"/>
        <end position="52"/>
    </location>
</feature>
<dbReference type="SUPFAM" id="SSF51206">
    <property type="entry name" value="cAMP-binding domain-like"/>
    <property type="match status" value="1"/>
</dbReference>
<dbReference type="OrthoDB" id="421051at2759"/>
<dbReference type="CDD" id="cd00038">
    <property type="entry name" value="CAP_ED"/>
    <property type="match status" value="1"/>
</dbReference>
<keyword evidence="3" id="KW-1185">Reference proteome</keyword>